<dbReference type="HAMAP" id="MF_01678">
    <property type="entry name" value="Salvage_MtnA"/>
    <property type="match status" value="1"/>
</dbReference>
<dbReference type="InterPro" id="IPR042529">
    <property type="entry name" value="IF_2B-like_C"/>
</dbReference>
<evidence type="ECO:0000313" key="4">
    <source>
        <dbReference type="Proteomes" id="UP001162734"/>
    </source>
</evidence>
<dbReference type="InterPro" id="IPR037171">
    <property type="entry name" value="NagB/RpiA_transferase-like"/>
</dbReference>
<protein>
    <recommendedName>
        <fullName evidence="2">Methylthioribose-1-phosphate isomerase</fullName>
        <shortName evidence="2">M1Pi</shortName>
        <shortName evidence="2">MTR-1-P isomerase</shortName>
        <ecNumber evidence="2">5.3.1.23</ecNumber>
    </recommendedName>
    <alternativeName>
        <fullName evidence="2">S-methyl-5-thioribose-1-phosphate isomerase</fullName>
    </alternativeName>
</protein>
<keyword evidence="2" id="KW-0486">Methionine biosynthesis</keyword>
<evidence type="ECO:0000256" key="2">
    <source>
        <dbReference type="HAMAP-Rule" id="MF_01678"/>
    </source>
</evidence>
<dbReference type="Gene3D" id="1.20.120.420">
    <property type="entry name" value="translation initiation factor eif-2b, domain 1"/>
    <property type="match status" value="1"/>
</dbReference>
<dbReference type="InterPro" id="IPR027363">
    <property type="entry name" value="M1Pi_N"/>
</dbReference>
<comment type="catalytic activity">
    <reaction evidence="2">
        <text>5-(methylsulfanyl)-alpha-D-ribose 1-phosphate = 5-(methylsulfanyl)-D-ribulose 1-phosphate</text>
        <dbReference type="Rhea" id="RHEA:19989"/>
        <dbReference type="ChEBI" id="CHEBI:58533"/>
        <dbReference type="ChEBI" id="CHEBI:58548"/>
        <dbReference type="EC" id="5.3.1.23"/>
    </reaction>
</comment>
<gene>
    <name evidence="2 3" type="primary">mtnA</name>
    <name evidence="3" type="ORF">AMPC_30170</name>
</gene>
<organism evidence="3 4">
    <name type="scientific">Anaeromyxobacter paludicola</name>
    <dbReference type="NCBI Taxonomy" id="2918171"/>
    <lineage>
        <taxon>Bacteria</taxon>
        <taxon>Pseudomonadati</taxon>
        <taxon>Myxococcota</taxon>
        <taxon>Myxococcia</taxon>
        <taxon>Myxococcales</taxon>
        <taxon>Cystobacterineae</taxon>
        <taxon>Anaeromyxobacteraceae</taxon>
        <taxon>Anaeromyxobacter</taxon>
    </lineage>
</organism>
<dbReference type="NCBIfam" id="TIGR00512">
    <property type="entry name" value="salvage_mtnA"/>
    <property type="match status" value="1"/>
</dbReference>
<dbReference type="NCBIfam" id="NF004326">
    <property type="entry name" value="PRK05720.1"/>
    <property type="match status" value="1"/>
</dbReference>
<accession>A0ABM7XDG0</accession>
<evidence type="ECO:0000313" key="3">
    <source>
        <dbReference type="EMBL" id="BDG09904.1"/>
    </source>
</evidence>
<dbReference type="EMBL" id="AP025592">
    <property type="protein sequence ID" value="BDG09904.1"/>
    <property type="molecule type" value="Genomic_DNA"/>
</dbReference>
<feature type="site" description="Transition state stabilizer" evidence="2">
    <location>
        <position position="149"/>
    </location>
</feature>
<sequence length="338" mass="35496">MTPREPLRPVGYDDAADRVRLLDQRKLPAVETWLELETAEQVADAIRTLAVRGAPAIGVAAAYGVAVEARRGASPERLREASRLIASARPTAVNLAWAVARMSRRLEAGPAALLAEAHAIRDEDEASCRRMGALGAPLLPRGARVLTHCNAGALATAGYGTALGLVRAAVEAGNPVTVFADETRPFFQGARLTAWELQRDGIPVTVLTDGMAGWLMQRGEISCVVVGSDRIAANGDVCNKIGTYALAVLARHHGLPFYVAAPWSTVDLATARGADIPIEERGADEVVRINGALIAPEGVPARYPAFDVTPAALVTAIVTERGVADGDLAAALRRLAGA</sequence>
<keyword evidence="2" id="KW-0028">Amino-acid biosynthesis</keyword>
<evidence type="ECO:0000256" key="1">
    <source>
        <dbReference type="ARBA" id="ARBA00023235"/>
    </source>
</evidence>
<dbReference type="Proteomes" id="UP001162734">
    <property type="component" value="Chromosome"/>
</dbReference>
<dbReference type="PANTHER" id="PTHR43475:SF1">
    <property type="entry name" value="METHYLTHIORIBOSE-1-PHOSPHATE ISOMERASE"/>
    <property type="match status" value="1"/>
</dbReference>
<dbReference type="InterPro" id="IPR000649">
    <property type="entry name" value="IF-2B-related"/>
</dbReference>
<dbReference type="SUPFAM" id="SSF100950">
    <property type="entry name" value="NagB/RpiA/CoA transferase-like"/>
    <property type="match status" value="1"/>
</dbReference>
<comment type="similarity">
    <text evidence="2">Belongs to the EIF-2B alpha/beta/delta subunits family. MtnA subfamily.</text>
</comment>
<keyword evidence="1 2" id="KW-0413">Isomerase</keyword>
<proteinExistence type="inferred from homology"/>
<feature type="binding site" evidence="2">
    <location>
        <position position="188"/>
    </location>
    <ligand>
        <name>substrate</name>
    </ligand>
</feature>
<dbReference type="InterPro" id="IPR005251">
    <property type="entry name" value="IF-M1Pi"/>
</dbReference>
<dbReference type="RefSeq" id="WP_248342302.1">
    <property type="nucleotide sequence ID" value="NZ_AP025592.1"/>
</dbReference>
<feature type="binding site" evidence="2">
    <location>
        <begin position="239"/>
        <end position="240"/>
    </location>
    <ligand>
        <name>substrate</name>
    </ligand>
</feature>
<dbReference type="PANTHER" id="PTHR43475">
    <property type="entry name" value="METHYLTHIORIBOSE-1-PHOSPHATE ISOMERASE"/>
    <property type="match status" value="1"/>
</dbReference>
<dbReference type="EC" id="5.3.1.23" evidence="2"/>
<comment type="pathway">
    <text evidence="2">Amino-acid biosynthesis; L-methionine biosynthesis via salvage pathway; L-methionine from S-methyl-5-thio-alpha-D-ribose 1-phosphate: step 1/6.</text>
</comment>
<feature type="binding site" evidence="2">
    <location>
        <begin position="52"/>
        <end position="54"/>
    </location>
    <ligand>
        <name>substrate</name>
    </ligand>
</feature>
<dbReference type="GO" id="GO:0016853">
    <property type="term" value="F:isomerase activity"/>
    <property type="evidence" value="ECO:0007669"/>
    <property type="project" value="UniProtKB-KW"/>
</dbReference>
<dbReference type="Pfam" id="PF01008">
    <property type="entry name" value="IF-2B"/>
    <property type="match status" value="1"/>
</dbReference>
<feature type="binding site" evidence="2">
    <location>
        <position position="89"/>
    </location>
    <ligand>
        <name>substrate</name>
    </ligand>
</feature>
<feature type="active site" description="Proton donor" evidence="2">
    <location>
        <position position="229"/>
    </location>
</feature>
<comment type="function">
    <text evidence="2">Catalyzes the interconversion of methylthioribose-1-phosphate (MTR-1-P) into methylthioribulose-1-phosphate (MTRu-1-P).</text>
</comment>
<reference evidence="4" key="1">
    <citation type="journal article" date="2022" name="Int. J. Syst. Evol. Microbiol.">
        <title>Anaeromyxobacter oryzae sp. nov., Anaeromyxobacter diazotrophicus sp. nov. and Anaeromyxobacter paludicola sp. nov., isolated from paddy soils.</title>
        <authorList>
            <person name="Itoh H."/>
            <person name="Xu Z."/>
            <person name="Mise K."/>
            <person name="Masuda Y."/>
            <person name="Ushijima N."/>
            <person name="Hayakawa C."/>
            <person name="Shiratori Y."/>
            <person name="Senoo K."/>
        </authorList>
    </citation>
    <scope>NUCLEOTIDE SEQUENCE [LARGE SCALE GENOMIC DNA]</scope>
    <source>
        <strain evidence="4">Red630</strain>
    </source>
</reference>
<keyword evidence="4" id="KW-1185">Reference proteome</keyword>
<dbReference type="NCBIfam" id="TIGR00524">
    <property type="entry name" value="eIF-2B_rel"/>
    <property type="match status" value="1"/>
</dbReference>
<name>A0ABM7XDG0_9BACT</name>
<dbReference type="Gene3D" id="3.40.50.10470">
    <property type="entry name" value="Translation initiation factor eif-2b, domain 2"/>
    <property type="match status" value="1"/>
</dbReference>
<dbReference type="InterPro" id="IPR011559">
    <property type="entry name" value="Initiation_fac_2B_a/b/d"/>
</dbReference>